<dbReference type="InterPro" id="IPR050269">
    <property type="entry name" value="ComplexI_Subunit6"/>
</dbReference>
<dbReference type="GO" id="GO:0008137">
    <property type="term" value="F:NADH dehydrogenase (ubiquinone) activity"/>
    <property type="evidence" value="ECO:0007669"/>
    <property type="project" value="UniProtKB-EC"/>
</dbReference>
<evidence type="ECO:0000256" key="5">
    <source>
        <dbReference type="ARBA" id="ARBA00022448"/>
    </source>
</evidence>
<accession>A0A0U2C4M0</accession>
<keyword evidence="7 16" id="KW-0812">Transmembrane</keyword>
<evidence type="ECO:0000256" key="8">
    <source>
        <dbReference type="ARBA" id="ARBA00022967"/>
    </source>
</evidence>
<keyword evidence="8" id="KW-1278">Translocase</keyword>
<comment type="subcellular location">
    <subcellularLocation>
        <location evidence="1">Mitochondrion membrane</location>
        <topology evidence="1">Multi-pass membrane protein</topology>
    </subcellularLocation>
</comment>
<keyword evidence="5" id="KW-0813">Transport</keyword>
<name>A0A0U2C4M0_ASBVE</name>
<evidence type="ECO:0000256" key="2">
    <source>
        <dbReference type="ARBA" id="ARBA00005698"/>
    </source>
</evidence>
<dbReference type="EC" id="7.1.1.2" evidence="3"/>
<evidence type="ECO:0000313" key="17">
    <source>
        <dbReference type="EMBL" id="AKJ52251.1"/>
    </source>
</evidence>
<reference evidence="17" key="1">
    <citation type="journal article" date="2015" name="Mitochondrial DNA">
        <title>The complete mitochondrial genome of the desert darkling beetle Asbolus verrucosus (Coleoptera, Tenebrionidae).</title>
        <authorList>
            <person name="Rider S.D.Jr."/>
        </authorList>
    </citation>
    <scope>NUCLEOTIDE SEQUENCE</scope>
    <source>
        <tissue evidence="17">Head</tissue>
    </source>
</reference>
<keyword evidence="9" id="KW-0249">Electron transport</keyword>
<geneLocation type="mitochondrion" evidence="17"/>
<feature type="transmembrane region" description="Helical" evidence="16">
    <location>
        <begin position="47"/>
        <end position="66"/>
    </location>
</feature>
<evidence type="ECO:0000256" key="14">
    <source>
        <dbReference type="ARBA" id="ARBA00031019"/>
    </source>
</evidence>
<evidence type="ECO:0000256" key="10">
    <source>
        <dbReference type="ARBA" id="ARBA00022989"/>
    </source>
</evidence>
<evidence type="ECO:0000256" key="13">
    <source>
        <dbReference type="ARBA" id="ARBA00023136"/>
    </source>
</evidence>
<gene>
    <name evidence="17" type="primary">nad6</name>
</gene>
<keyword evidence="11" id="KW-0520">NAD</keyword>
<organism evidence="17">
    <name type="scientific">Asbolus verrucosus</name>
    <name type="common">Desert ironclad beetle</name>
    <dbReference type="NCBI Taxonomy" id="1661398"/>
    <lineage>
        <taxon>Eukaryota</taxon>
        <taxon>Metazoa</taxon>
        <taxon>Ecdysozoa</taxon>
        <taxon>Arthropoda</taxon>
        <taxon>Hexapoda</taxon>
        <taxon>Insecta</taxon>
        <taxon>Pterygota</taxon>
        <taxon>Neoptera</taxon>
        <taxon>Endopterygota</taxon>
        <taxon>Coleoptera</taxon>
        <taxon>Polyphaga</taxon>
        <taxon>Cucujiformia</taxon>
        <taxon>Tenebrionidae</taxon>
        <taxon>Pimeliinae</taxon>
        <taxon>Asbolus</taxon>
    </lineage>
</organism>
<evidence type="ECO:0000256" key="6">
    <source>
        <dbReference type="ARBA" id="ARBA00022660"/>
    </source>
</evidence>
<keyword evidence="10 16" id="KW-1133">Transmembrane helix</keyword>
<evidence type="ECO:0000256" key="4">
    <source>
        <dbReference type="ARBA" id="ARBA00021095"/>
    </source>
</evidence>
<keyword evidence="6" id="KW-0679">Respiratory chain</keyword>
<evidence type="ECO:0000256" key="9">
    <source>
        <dbReference type="ARBA" id="ARBA00022982"/>
    </source>
</evidence>
<feature type="transmembrane region" description="Helical" evidence="16">
    <location>
        <begin position="12"/>
        <end position="35"/>
    </location>
</feature>
<evidence type="ECO:0000256" key="12">
    <source>
        <dbReference type="ARBA" id="ARBA00023128"/>
    </source>
</evidence>
<comment type="similarity">
    <text evidence="2">Belongs to the complex I subunit 6 family.</text>
</comment>
<evidence type="ECO:0000256" key="1">
    <source>
        <dbReference type="ARBA" id="ARBA00004225"/>
    </source>
</evidence>
<keyword evidence="12 17" id="KW-0496">Mitochondrion</keyword>
<sequence>MTTLITLNVTLSLMFIMMTHPLSMGMMLLAQTLVIAMMTKNFTYNSWFSYIMFLILIGGMLILFMYMTSIASNEKFSINMKMMSIPIITMTTTLIPSMYLNISTINNEMKMMNMNMTINTSMIKYINFPANLILLFMIMYLFLALVATVKITNIKNGPIRQMN</sequence>
<evidence type="ECO:0000256" key="16">
    <source>
        <dbReference type="SAM" id="Phobius"/>
    </source>
</evidence>
<dbReference type="PANTHER" id="PTHR11435">
    <property type="entry name" value="NADH UBIQUINONE OXIDOREDUCTASE SUBUNIT ND6"/>
    <property type="match status" value="1"/>
</dbReference>
<feature type="transmembrane region" description="Helical" evidence="16">
    <location>
        <begin position="87"/>
        <end position="105"/>
    </location>
</feature>
<protein>
    <recommendedName>
        <fullName evidence="4">NADH-ubiquinone oxidoreductase chain 6</fullName>
        <ecNumber evidence="3">7.1.1.2</ecNumber>
    </recommendedName>
    <alternativeName>
        <fullName evidence="14">NADH dehydrogenase subunit 6</fullName>
    </alternativeName>
</protein>
<evidence type="ECO:0000256" key="11">
    <source>
        <dbReference type="ARBA" id="ARBA00023027"/>
    </source>
</evidence>
<keyword evidence="13 16" id="KW-0472">Membrane</keyword>
<evidence type="ECO:0000256" key="15">
    <source>
        <dbReference type="ARBA" id="ARBA00049551"/>
    </source>
</evidence>
<dbReference type="EMBL" id="KP698408">
    <property type="protein sequence ID" value="AKJ52251.1"/>
    <property type="molecule type" value="Genomic_DNA"/>
</dbReference>
<dbReference type="GO" id="GO:0031966">
    <property type="term" value="C:mitochondrial membrane"/>
    <property type="evidence" value="ECO:0007669"/>
    <property type="project" value="UniProtKB-SubCell"/>
</dbReference>
<evidence type="ECO:0000256" key="3">
    <source>
        <dbReference type="ARBA" id="ARBA00012944"/>
    </source>
</evidence>
<proteinExistence type="inferred from homology"/>
<feature type="transmembrane region" description="Helical" evidence="16">
    <location>
        <begin position="125"/>
        <end position="146"/>
    </location>
</feature>
<evidence type="ECO:0000256" key="7">
    <source>
        <dbReference type="ARBA" id="ARBA00022692"/>
    </source>
</evidence>
<dbReference type="PANTHER" id="PTHR11435:SF1">
    <property type="entry name" value="NADH-UBIQUINONE OXIDOREDUCTASE CHAIN 6"/>
    <property type="match status" value="1"/>
</dbReference>
<comment type="catalytic activity">
    <reaction evidence="15">
        <text>a ubiquinone + NADH + 5 H(+)(in) = a ubiquinol + NAD(+) + 4 H(+)(out)</text>
        <dbReference type="Rhea" id="RHEA:29091"/>
        <dbReference type="Rhea" id="RHEA-COMP:9565"/>
        <dbReference type="Rhea" id="RHEA-COMP:9566"/>
        <dbReference type="ChEBI" id="CHEBI:15378"/>
        <dbReference type="ChEBI" id="CHEBI:16389"/>
        <dbReference type="ChEBI" id="CHEBI:17976"/>
        <dbReference type="ChEBI" id="CHEBI:57540"/>
        <dbReference type="ChEBI" id="CHEBI:57945"/>
        <dbReference type="EC" id="7.1.1.2"/>
    </reaction>
</comment>
<dbReference type="AlphaFoldDB" id="A0A0U2C4M0"/>